<evidence type="ECO:0000313" key="3">
    <source>
        <dbReference type="Proteomes" id="UP000008316"/>
    </source>
</evidence>
<dbReference type="KEGG" id="bgd:bgla_4p1360"/>
<dbReference type="GO" id="GO:0004301">
    <property type="term" value="F:epoxide hydrolase activity"/>
    <property type="evidence" value="ECO:0007669"/>
    <property type="project" value="TreeGrafter"/>
</dbReference>
<keyword evidence="3" id="KW-1185">Reference proteome</keyword>
<dbReference type="HOGENOM" id="CLU_927049_0_0_4"/>
<dbReference type="EMBL" id="CP002604">
    <property type="protein sequence ID" value="AEA65920.1"/>
    <property type="molecule type" value="Genomic_DNA"/>
</dbReference>
<organism evidence="2 3">
    <name type="scientific">Burkholderia gladioli (strain BSR3)</name>
    <dbReference type="NCBI Taxonomy" id="999541"/>
    <lineage>
        <taxon>Bacteria</taxon>
        <taxon>Pseudomonadati</taxon>
        <taxon>Pseudomonadota</taxon>
        <taxon>Betaproteobacteria</taxon>
        <taxon>Burkholderiales</taxon>
        <taxon>Burkholderiaceae</taxon>
        <taxon>Burkholderia</taxon>
    </lineage>
</organism>
<dbReference type="PANTHER" id="PTHR42977:SF3">
    <property type="entry name" value="AB HYDROLASE-1 DOMAIN-CONTAINING PROTEIN"/>
    <property type="match status" value="1"/>
</dbReference>
<name>F2LT44_BURGS</name>
<accession>F2LT44</accession>
<keyword evidence="2" id="KW-0614">Plasmid</keyword>
<evidence type="ECO:0000256" key="1">
    <source>
        <dbReference type="ARBA" id="ARBA00022801"/>
    </source>
</evidence>
<sequence length="337" mass="37544">MSTSSDFPAEARAACRFGASVDVTWLDTLRLGARAARIRSGPVAHTRDGMRIVDVSNCAIRVRVTGVRAGHRPTIVLVCDPPSVIEHFDMLVGLLAPKARVVCLEPPGFGFSVPRRNFRFSFDSYRSAIDELLLALDEGPYLLAFSCVWAHIALQIAAQRPASIAKLLLWQGVAWEQQVSWADHVDMDHTLVRPLVGQLAGMFGTRRIGIGWYRAAMAKDRYRDFTPTLLSALDNGAFCCLASLWQQFYRETPPEVQVDQPTLLTWGHADRTHRHSDKTSLSRALHRVVWHGGFERSGHSPELEDCPAFARLLLDWLAASDYVPLVIKSGPSTEKPY</sequence>
<proteinExistence type="predicted"/>
<protein>
    <recommendedName>
        <fullName evidence="4">Alpha/beta hydrolase</fullName>
    </recommendedName>
</protein>
<dbReference type="AlphaFoldDB" id="F2LT44"/>
<dbReference type="SUPFAM" id="SSF53474">
    <property type="entry name" value="alpha/beta-Hydrolases"/>
    <property type="match status" value="1"/>
</dbReference>
<dbReference type="InterPro" id="IPR051340">
    <property type="entry name" value="Haloalkane_dehalogenase"/>
</dbReference>
<evidence type="ECO:0000313" key="2">
    <source>
        <dbReference type="EMBL" id="AEA65920.1"/>
    </source>
</evidence>
<dbReference type="PANTHER" id="PTHR42977">
    <property type="entry name" value="HYDROLASE-RELATED"/>
    <property type="match status" value="1"/>
</dbReference>
<dbReference type="Proteomes" id="UP000008316">
    <property type="component" value="Plasmid bgla_4p"/>
</dbReference>
<keyword evidence="1" id="KW-0378">Hydrolase</keyword>
<reference evidence="2 3" key="1">
    <citation type="journal article" date="2011" name="J. Bacteriol.">
        <title>Complete genome sequence of Burkholderia gladioli BSR3.</title>
        <authorList>
            <person name="Seo Y.S."/>
            <person name="Lim J."/>
            <person name="Choi B.S."/>
            <person name="Kim H."/>
            <person name="Goo E."/>
            <person name="Lee B."/>
            <person name="Lim J.S."/>
            <person name="Choi I.Y."/>
            <person name="Moon J.S."/>
            <person name="Kim J."/>
            <person name="Hwang I."/>
        </authorList>
    </citation>
    <scope>NUCLEOTIDE SEQUENCE [LARGE SCALE GENOMIC DNA]</scope>
    <source>
        <strain evidence="3">BSR3</strain>
    </source>
</reference>
<dbReference type="Gene3D" id="3.40.50.1820">
    <property type="entry name" value="alpha/beta hydrolase"/>
    <property type="match status" value="1"/>
</dbReference>
<dbReference type="InterPro" id="IPR029058">
    <property type="entry name" value="AB_hydrolase_fold"/>
</dbReference>
<dbReference type="RefSeq" id="WP_013700092.1">
    <property type="nucleotide sequence ID" value="NC_015383.1"/>
</dbReference>
<evidence type="ECO:0008006" key="4">
    <source>
        <dbReference type="Google" id="ProtNLM"/>
    </source>
</evidence>
<geneLocation type="plasmid" evidence="2 3">
    <name>bgla_4p</name>
</geneLocation>
<gene>
    <name evidence="2" type="ordered locus">bgla_4p1360</name>
</gene>